<gene>
    <name evidence="2" type="ORF">MSSAC_2104</name>
</gene>
<proteinExistence type="predicted"/>
<dbReference type="Proteomes" id="UP000033123">
    <property type="component" value="Chromosome"/>
</dbReference>
<dbReference type="HOGENOM" id="CLU_1076137_0_0_2"/>
<evidence type="ECO:0000259" key="1">
    <source>
        <dbReference type="Pfam" id="PF13635"/>
    </source>
</evidence>
<evidence type="ECO:0000313" key="3">
    <source>
        <dbReference type="Proteomes" id="UP000033123"/>
    </source>
</evidence>
<dbReference type="PANTHER" id="PTHR33295">
    <property type="entry name" value="ATPASE"/>
    <property type="match status" value="1"/>
</dbReference>
<dbReference type="PANTHER" id="PTHR33295:SF19">
    <property type="entry name" value="ARCHAEAL ATPASE"/>
    <property type="match status" value="1"/>
</dbReference>
<dbReference type="Pfam" id="PF13635">
    <property type="entry name" value="DUF4143"/>
    <property type="match status" value="1"/>
</dbReference>
<reference evidence="2 3" key="1">
    <citation type="submission" date="2014-07" db="EMBL/GenBank/DDBJ databases">
        <title>Methanogenic archaea and the global carbon cycle.</title>
        <authorList>
            <person name="Henriksen J.R."/>
            <person name="Luke J."/>
            <person name="Reinhart S."/>
            <person name="Benedict M.N."/>
            <person name="Youngblut N.D."/>
            <person name="Metcalf M.E."/>
            <person name="Whitaker R.J."/>
            <person name="Metcalf W.W."/>
        </authorList>
    </citation>
    <scope>NUCLEOTIDE SEQUENCE [LARGE SCALE GENOMIC DNA]</scope>
    <source>
        <strain evidence="2 3">C2J</strain>
    </source>
</reference>
<dbReference type="STRING" id="1434118.MSSAC_2104"/>
<dbReference type="RefSeq" id="WP_156157365.1">
    <property type="nucleotide sequence ID" value="NZ_CP009508.1"/>
</dbReference>
<name>A0A0E3PNN0_9EURY</name>
<dbReference type="PATRIC" id="fig|1434118.4.peg.2691"/>
<dbReference type="EMBL" id="CP009508">
    <property type="protein sequence ID" value="AKB36694.1"/>
    <property type="molecule type" value="Genomic_DNA"/>
</dbReference>
<dbReference type="KEGG" id="msj:MSSAC_2104"/>
<dbReference type="GeneID" id="24871714"/>
<evidence type="ECO:0000313" key="2">
    <source>
        <dbReference type="EMBL" id="AKB36694.1"/>
    </source>
</evidence>
<organism evidence="2 3">
    <name type="scientific">Methanosarcina siciliae C2J</name>
    <dbReference type="NCBI Taxonomy" id="1434118"/>
    <lineage>
        <taxon>Archaea</taxon>
        <taxon>Methanobacteriati</taxon>
        <taxon>Methanobacteriota</taxon>
        <taxon>Stenosarchaea group</taxon>
        <taxon>Methanomicrobia</taxon>
        <taxon>Methanosarcinales</taxon>
        <taxon>Methanosarcinaceae</taxon>
        <taxon>Methanosarcina</taxon>
    </lineage>
</organism>
<feature type="domain" description="DUF4143" evidence="1">
    <location>
        <begin position="75"/>
        <end position="219"/>
    </location>
</feature>
<sequence>MEEKIKKGTAKENILIINFEDPRFRKLDLISKRQMIKRSFKEYVETGGFPKVVLEEEERNKKELLYTYFRDILIKDITMRYGIKDIKKLEELAKYYHTNISSPNSYNRIKNVLKTSLDTVERYSSYIESTYMLFFIKKYSYSLKEQVLNPRKVYCIDTGLRNTVAFAFSEDFGRLVENIVFMHLRRKYRDIYYWKNEKQKEVDFLVNEKNVLTQAVQVCWDIESEMTRKRETEGLLSAMDSFELNEVLILTEDLEEEIMVENKKIIFMPVWKWLLVEGET</sequence>
<dbReference type="InterPro" id="IPR025420">
    <property type="entry name" value="DUF4143"/>
</dbReference>
<protein>
    <submittedName>
        <fullName evidence="2">ATPase</fullName>
    </submittedName>
</protein>
<dbReference type="AlphaFoldDB" id="A0A0E3PNN0"/>
<accession>A0A0E3PNN0</accession>